<accession>A0ABS5FXC6</accession>
<dbReference type="EMBL" id="JAFCJH010000082">
    <property type="protein sequence ID" value="MBR0801448.1"/>
    <property type="molecule type" value="Genomic_DNA"/>
</dbReference>
<keyword evidence="2" id="KW-1185">Reference proteome</keyword>
<comment type="caution">
    <text evidence="1">The sequence shown here is derived from an EMBL/GenBank/DDBJ whole genome shotgun (WGS) entry which is preliminary data.</text>
</comment>
<name>A0ABS5FXC6_9BRAD</name>
<evidence type="ECO:0000313" key="2">
    <source>
        <dbReference type="Proteomes" id="UP001315278"/>
    </source>
</evidence>
<protein>
    <submittedName>
        <fullName evidence="1">Uncharacterized protein</fullName>
    </submittedName>
</protein>
<reference evidence="2" key="1">
    <citation type="journal article" date="2021" name="ISME J.">
        <title>Evolutionary origin and ecological implication of a unique nif island in free-living Bradyrhizobium lineages.</title>
        <authorList>
            <person name="Tao J."/>
        </authorList>
    </citation>
    <scope>NUCLEOTIDE SEQUENCE [LARGE SCALE GENOMIC DNA]</scope>
    <source>
        <strain evidence="2">SZCCT0434</strain>
    </source>
</reference>
<dbReference type="Proteomes" id="UP001315278">
    <property type="component" value="Unassembled WGS sequence"/>
</dbReference>
<gene>
    <name evidence="1" type="ORF">JQ615_39505</name>
</gene>
<sequence length="66" mass="7704">MLQRRRFKQIQSREERLAEQALEMRERAGAMPEGVEKDALLKRARQADTAAHMSEWLASRTLQPPQ</sequence>
<proteinExistence type="predicted"/>
<organism evidence="1 2">
    <name type="scientific">Bradyrhizobium jicamae</name>
    <dbReference type="NCBI Taxonomy" id="280332"/>
    <lineage>
        <taxon>Bacteria</taxon>
        <taxon>Pseudomonadati</taxon>
        <taxon>Pseudomonadota</taxon>
        <taxon>Alphaproteobacteria</taxon>
        <taxon>Hyphomicrobiales</taxon>
        <taxon>Nitrobacteraceae</taxon>
        <taxon>Bradyrhizobium</taxon>
    </lineage>
</organism>
<evidence type="ECO:0000313" key="1">
    <source>
        <dbReference type="EMBL" id="MBR0801448.1"/>
    </source>
</evidence>